<dbReference type="RefSeq" id="WP_231849932.1">
    <property type="nucleotide sequence ID" value="NZ_BAAAGS010000027.1"/>
</dbReference>
<evidence type="ECO:0000259" key="2">
    <source>
        <dbReference type="Pfam" id="PF11716"/>
    </source>
</evidence>
<dbReference type="InterPro" id="IPR017517">
    <property type="entry name" value="Maleyloyr_isom"/>
</dbReference>
<reference evidence="4" key="1">
    <citation type="journal article" date="2019" name="Int. J. Syst. Evol. Microbiol.">
        <title>The Global Catalogue of Microorganisms (GCM) 10K type strain sequencing project: providing services to taxonomists for standard genome sequencing and annotation.</title>
        <authorList>
            <consortium name="The Broad Institute Genomics Platform"/>
            <consortium name="The Broad Institute Genome Sequencing Center for Infectious Disease"/>
            <person name="Wu L."/>
            <person name="Ma J."/>
        </authorList>
    </citation>
    <scope>NUCLEOTIDE SEQUENCE [LARGE SCALE GENOMIC DNA]</scope>
    <source>
        <strain evidence="4">JCM 10303</strain>
    </source>
</reference>
<sequence>MSSPTTADMADAVSRSAERFVRLVRSAPDPDLPIPATPGWSLTDVVGHLAMEPPRYEDLARGGDDWLRTAAELPAYNARQLRELPTRDLHELTALLRRGVDSLLATVLEFGADQPDMRFDGGTKLPADRALGTLIAEYLVHGWDIATAMGRRWPIDAADVSRVMEALVHIAPGWVDPDDTHTANYELRLRGQRRYYFEFRSGALTVTTTPPDRVDLRISADPESFLLVNYGRRSPVRESLSWRIVAWGRKPWLATAFNRRFLNP</sequence>
<comment type="caution">
    <text evidence="3">The sequence shown here is derived from an EMBL/GenBank/DDBJ whole genome shotgun (WGS) entry which is preliminary data.</text>
</comment>
<protein>
    <recommendedName>
        <fullName evidence="5">Mycothiol-dependent maleylpyruvate isomerase metal-binding domain-containing protein</fullName>
    </recommendedName>
</protein>
<evidence type="ECO:0000259" key="1">
    <source>
        <dbReference type="Pfam" id="PF07398"/>
    </source>
</evidence>
<dbReference type="Pfam" id="PF07398">
    <property type="entry name" value="MDMPI_C"/>
    <property type="match status" value="1"/>
</dbReference>
<dbReference type="Pfam" id="PF11716">
    <property type="entry name" value="MDMPI_N"/>
    <property type="match status" value="1"/>
</dbReference>
<feature type="domain" description="MDMPI C-terminal" evidence="1">
    <location>
        <begin position="160"/>
        <end position="254"/>
    </location>
</feature>
<dbReference type="InterPro" id="IPR036527">
    <property type="entry name" value="SCP2_sterol-bd_dom_sf"/>
</dbReference>
<dbReference type="NCBIfam" id="TIGR03083">
    <property type="entry name" value="maleylpyruvate isomerase family mycothiol-dependent enzyme"/>
    <property type="match status" value="1"/>
</dbReference>
<evidence type="ECO:0008006" key="5">
    <source>
        <dbReference type="Google" id="ProtNLM"/>
    </source>
</evidence>
<proteinExistence type="predicted"/>
<keyword evidence="4" id="KW-1185">Reference proteome</keyword>
<dbReference type="InterPro" id="IPR034660">
    <property type="entry name" value="DinB/YfiT-like"/>
</dbReference>
<gene>
    <name evidence="3" type="ORF">GCM10009533_40100</name>
</gene>
<dbReference type="SUPFAM" id="SSF109854">
    <property type="entry name" value="DinB/YfiT-like putative metalloenzymes"/>
    <property type="match status" value="1"/>
</dbReference>
<evidence type="ECO:0000313" key="4">
    <source>
        <dbReference type="Proteomes" id="UP001500729"/>
    </source>
</evidence>
<dbReference type="EMBL" id="BAAAGS010000027">
    <property type="protein sequence ID" value="GAA0536866.1"/>
    <property type="molecule type" value="Genomic_DNA"/>
</dbReference>
<organism evidence="3 4">
    <name type="scientific">Saccharopolyspora erythraea</name>
    <name type="common">Streptomyces erythraeus</name>
    <dbReference type="NCBI Taxonomy" id="1836"/>
    <lineage>
        <taxon>Bacteria</taxon>
        <taxon>Bacillati</taxon>
        <taxon>Actinomycetota</taxon>
        <taxon>Actinomycetes</taxon>
        <taxon>Pseudonocardiales</taxon>
        <taxon>Pseudonocardiaceae</taxon>
        <taxon>Saccharopolyspora</taxon>
    </lineage>
</organism>
<name>A0ABP3N955_SACER</name>
<dbReference type="InterPro" id="IPR010872">
    <property type="entry name" value="MDMPI_C-term_domain"/>
</dbReference>
<dbReference type="Proteomes" id="UP001500729">
    <property type="component" value="Unassembled WGS sequence"/>
</dbReference>
<dbReference type="Gene3D" id="1.20.120.450">
    <property type="entry name" value="dinb family like domain"/>
    <property type="match status" value="1"/>
</dbReference>
<accession>A0ABP3N955</accession>
<dbReference type="SUPFAM" id="SSF55718">
    <property type="entry name" value="SCP-like"/>
    <property type="match status" value="1"/>
</dbReference>
<dbReference type="InterPro" id="IPR024344">
    <property type="entry name" value="MDMPI_metal-binding"/>
</dbReference>
<evidence type="ECO:0000313" key="3">
    <source>
        <dbReference type="EMBL" id="GAA0536866.1"/>
    </source>
</evidence>
<feature type="domain" description="Mycothiol-dependent maleylpyruvate isomerase metal-binding" evidence="2">
    <location>
        <begin position="15"/>
        <end position="146"/>
    </location>
</feature>